<dbReference type="RefSeq" id="WP_096831654.1">
    <property type="nucleotide sequence ID" value="NZ_NXIB02000019.1"/>
</dbReference>
<evidence type="ECO:0000313" key="1">
    <source>
        <dbReference type="EMBL" id="PHX56482.1"/>
    </source>
</evidence>
<protein>
    <submittedName>
        <fullName evidence="1">Uncharacterized protein</fullName>
    </submittedName>
</protein>
<comment type="caution">
    <text evidence="1">The sequence shown here is derived from an EMBL/GenBank/DDBJ whole genome shotgun (WGS) entry which is preliminary data.</text>
</comment>
<name>A0A2G4F3Z5_9CYAN</name>
<gene>
    <name evidence="1" type="ORF">CP500_005175</name>
</gene>
<organism evidence="1 2">
    <name type="scientific">Tychonema bourrellyi FEM_GT703</name>
    <dbReference type="NCBI Taxonomy" id="2040638"/>
    <lineage>
        <taxon>Bacteria</taxon>
        <taxon>Bacillati</taxon>
        <taxon>Cyanobacteriota</taxon>
        <taxon>Cyanophyceae</taxon>
        <taxon>Oscillatoriophycideae</taxon>
        <taxon>Oscillatoriales</taxon>
        <taxon>Microcoleaceae</taxon>
        <taxon>Tychonema</taxon>
    </lineage>
</organism>
<sequence length="160" mass="18038">MHSDRETGFLPSLGAVTKSYRKNPVSGHFRDRDLRTPTEKPGFYRVLALSRSLIEKTRFLATFAIETYASKPKKPGFYARLCTITKSYRKNPVSGQLCDRDLRIKTKETGFFAKSAGYNEVFKGKTRFLTPGSVPLTCKVLPDCSNSLPYKAGEFKLIIV</sequence>
<dbReference type="AlphaFoldDB" id="A0A2G4F3Z5"/>
<evidence type="ECO:0000313" key="2">
    <source>
        <dbReference type="Proteomes" id="UP000226442"/>
    </source>
</evidence>
<keyword evidence="2" id="KW-1185">Reference proteome</keyword>
<dbReference type="Proteomes" id="UP000226442">
    <property type="component" value="Unassembled WGS sequence"/>
</dbReference>
<proteinExistence type="predicted"/>
<accession>A0A2G4F3Z5</accession>
<dbReference type="EMBL" id="NXIB02000019">
    <property type="protein sequence ID" value="PHX56482.1"/>
    <property type="molecule type" value="Genomic_DNA"/>
</dbReference>
<reference evidence="1" key="1">
    <citation type="submission" date="2017-10" db="EMBL/GenBank/DDBJ databases">
        <title>Draft genome sequence of the planktic cyanobacteria Tychonema bourrellyi isolated from alpine lentic freshwater.</title>
        <authorList>
            <person name="Tett A."/>
            <person name="Armanini F."/>
            <person name="Asnicar F."/>
            <person name="Boscaini A."/>
            <person name="Pasolli E."/>
            <person name="Zolfo M."/>
            <person name="Donati C."/>
            <person name="Salmaso N."/>
            <person name="Segata N."/>
        </authorList>
    </citation>
    <scope>NUCLEOTIDE SEQUENCE</scope>
    <source>
        <strain evidence="1">FEM_GT703</strain>
    </source>
</reference>